<accession>A0A329M015</accession>
<feature type="transmembrane region" description="Helical" evidence="1">
    <location>
        <begin position="21"/>
        <end position="44"/>
    </location>
</feature>
<gene>
    <name evidence="2" type="ORF">DQG23_32790</name>
</gene>
<keyword evidence="1" id="KW-0812">Transmembrane</keyword>
<proteinExistence type="predicted"/>
<evidence type="ECO:0000313" key="2">
    <source>
        <dbReference type="EMBL" id="RAV13575.1"/>
    </source>
</evidence>
<dbReference type="Proteomes" id="UP000250369">
    <property type="component" value="Unassembled WGS sequence"/>
</dbReference>
<protein>
    <submittedName>
        <fullName evidence="2">Uncharacterized protein</fullName>
    </submittedName>
</protein>
<keyword evidence="1" id="KW-1133">Transmembrane helix</keyword>
<dbReference type="EMBL" id="QMFB01000029">
    <property type="protein sequence ID" value="RAV13575.1"/>
    <property type="molecule type" value="Genomic_DNA"/>
</dbReference>
<sequence>MKITYEIKTLKEFYELPMISKIGISLFLLSGLCFGGIIICKMFDIEISGFVKNDSLIFMPLIVSFISLFIAILFDKNRKKRVKIGPKRP</sequence>
<reference evidence="2 3" key="1">
    <citation type="journal article" date="2009" name="Int. J. Syst. Evol. Microbiol.">
        <title>Paenibacillus contaminans sp. nov., isolated from a contaminated laboratory plate.</title>
        <authorList>
            <person name="Chou J.H."/>
            <person name="Lee J.H."/>
            <person name="Lin M.C."/>
            <person name="Chang P.S."/>
            <person name="Arun A.B."/>
            <person name="Young C.C."/>
            <person name="Chen W.M."/>
        </authorList>
    </citation>
    <scope>NUCLEOTIDE SEQUENCE [LARGE SCALE GENOMIC DNA]</scope>
    <source>
        <strain evidence="2 3">CKOBP-6</strain>
    </source>
</reference>
<keyword evidence="3" id="KW-1185">Reference proteome</keyword>
<feature type="transmembrane region" description="Helical" evidence="1">
    <location>
        <begin position="56"/>
        <end position="74"/>
    </location>
</feature>
<name>A0A329M015_9BACL</name>
<evidence type="ECO:0000313" key="3">
    <source>
        <dbReference type="Proteomes" id="UP000250369"/>
    </source>
</evidence>
<comment type="caution">
    <text evidence="2">The sequence shown here is derived from an EMBL/GenBank/DDBJ whole genome shotgun (WGS) entry which is preliminary data.</text>
</comment>
<evidence type="ECO:0000256" key="1">
    <source>
        <dbReference type="SAM" id="Phobius"/>
    </source>
</evidence>
<dbReference type="AlphaFoldDB" id="A0A329M015"/>
<organism evidence="2 3">
    <name type="scientific">Paenibacillus contaminans</name>
    <dbReference type="NCBI Taxonomy" id="450362"/>
    <lineage>
        <taxon>Bacteria</taxon>
        <taxon>Bacillati</taxon>
        <taxon>Bacillota</taxon>
        <taxon>Bacilli</taxon>
        <taxon>Bacillales</taxon>
        <taxon>Paenibacillaceae</taxon>
        <taxon>Paenibacillus</taxon>
    </lineage>
</organism>
<keyword evidence="1" id="KW-0472">Membrane</keyword>